<dbReference type="PATRIC" id="fig|33960.6.peg.143"/>
<dbReference type="OrthoDB" id="3238747at2"/>
<dbReference type="AlphaFoldDB" id="A0A161XRF0"/>
<comment type="caution">
    <text evidence="1">The sequence shown here is derived from an EMBL/GenBank/DDBJ whole genome shotgun (WGS) entry which is preliminary data.</text>
</comment>
<keyword evidence="2" id="KW-1185">Reference proteome</keyword>
<accession>A0A161XRF0</accession>
<dbReference type="Proteomes" id="UP000076480">
    <property type="component" value="Unassembled WGS sequence"/>
</dbReference>
<gene>
    <name evidence="1" type="ORF">TY91_14955</name>
</gene>
<proteinExistence type="predicted"/>
<evidence type="ECO:0000313" key="1">
    <source>
        <dbReference type="EMBL" id="KZL35901.1"/>
    </source>
</evidence>
<name>A0A161XRF0_SECCO</name>
<dbReference type="RefSeq" id="WP_063285766.1">
    <property type="nucleotide sequence ID" value="NZ_JYDC01000103.1"/>
</dbReference>
<protein>
    <submittedName>
        <fullName evidence="1">Uncharacterized protein</fullName>
    </submittedName>
</protein>
<dbReference type="EMBL" id="JYDC01000103">
    <property type="protein sequence ID" value="KZL35901.1"/>
    <property type="molecule type" value="Genomic_DNA"/>
</dbReference>
<sequence length="262" mass="28727">MSQSFTGNYETDRFTIQLDDAQGEIVLGNGDAQPIAKSVNLFFKAGQLVGVTALAKNRKYDRLVSITPGPDVPYQYLARMIADDAVTAGVKLKADTATEKVPQNLVKPTRAYLDEVLPVHEVLPVLAFMGLHLVAPVVKKGGKPRHNWQTALATMPFKVDHDGAKATVFWAKRNEFIIKAGAQMKAEAPLNKDGSLGFSARFSQQLRDENADTFDETFVTTQDVHLKSVNEVGLFLYFGGTNSWLQLVSADGQTIDELTVVK</sequence>
<reference evidence="1 2" key="1">
    <citation type="submission" date="2015-02" db="EMBL/GenBank/DDBJ databases">
        <title>Draft genome sequence of Lactobacillus collinoides CUPV2371 isolated from a natural cider, the first genome sequence of a strain of this species.</title>
        <authorList>
            <person name="Puertas A.I."/>
            <person name="Spano G."/>
            <person name="Capozzi V."/>
            <person name="Lamontanara A."/>
            <person name="Orru L."/>
            <person name="Duenas M.T."/>
        </authorList>
    </citation>
    <scope>NUCLEOTIDE SEQUENCE [LARGE SCALE GENOMIC DNA]</scope>
    <source>
        <strain evidence="1 2">237</strain>
    </source>
</reference>
<organism evidence="1 2">
    <name type="scientific">Secundilactobacillus collinoides</name>
    <name type="common">Lactobacillus collinoides</name>
    <dbReference type="NCBI Taxonomy" id="33960"/>
    <lineage>
        <taxon>Bacteria</taxon>
        <taxon>Bacillati</taxon>
        <taxon>Bacillota</taxon>
        <taxon>Bacilli</taxon>
        <taxon>Lactobacillales</taxon>
        <taxon>Lactobacillaceae</taxon>
        <taxon>Secundilactobacillus</taxon>
    </lineage>
</organism>
<evidence type="ECO:0000313" key="2">
    <source>
        <dbReference type="Proteomes" id="UP000076480"/>
    </source>
</evidence>